<dbReference type="InterPro" id="IPR051156">
    <property type="entry name" value="Mito/Outer_Membr_Metalloprot"/>
</dbReference>
<proteinExistence type="inferred from homology"/>
<keyword evidence="3 6" id="KW-0378">Hydrolase</keyword>
<evidence type="ECO:0000256" key="6">
    <source>
        <dbReference type="RuleBase" id="RU003983"/>
    </source>
</evidence>
<keyword evidence="5 6" id="KW-0482">Metalloprotease</keyword>
<keyword evidence="4 6" id="KW-0862">Zinc</keyword>
<dbReference type="AlphaFoldDB" id="A0A1M7CAH3"/>
<dbReference type="OrthoDB" id="7338723at2"/>
<dbReference type="GO" id="GO:0051603">
    <property type="term" value="P:proteolysis involved in protein catabolic process"/>
    <property type="evidence" value="ECO:0007669"/>
    <property type="project" value="TreeGrafter"/>
</dbReference>
<name>A0A1M7CAH3_9RHOB</name>
<dbReference type="PROSITE" id="PS51257">
    <property type="entry name" value="PROKAR_LIPOPROTEIN"/>
    <property type="match status" value="1"/>
</dbReference>
<feature type="compositionally biased region" description="Low complexity" evidence="7">
    <location>
        <begin position="27"/>
        <end position="37"/>
    </location>
</feature>
<dbReference type="CDD" id="cd07324">
    <property type="entry name" value="M48C_Oma1-like"/>
    <property type="match status" value="1"/>
</dbReference>
<dbReference type="EMBL" id="FRBN01000024">
    <property type="protein sequence ID" value="SHL64245.1"/>
    <property type="molecule type" value="Genomic_DNA"/>
</dbReference>
<feature type="region of interest" description="Disordered" evidence="7">
    <location>
        <begin position="21"/>
        <end position="44"/>
    </location>
</feature>
<evidence type="ECO:0000259" key="8">
    <source>
        <dbReference type="Pfam" id="PF01435"/>
    </source>
</evidence>
<dbReference type="PANTHER" id="PTHR22726">
    <property type="entry name" value="METALLOENDOPEPTIDASE OMA1"/>
    <property type="match status" value="1"/>
</dbReference>
<evidence type="ECO:0000256" key="4">
    <source>
        <dbReference type="ARBA" id="ARBA00022833"/>
    </source>
</evidence>
<evidence type="ECO:0000313" key="10">
    <source>
        <dbReference type="Proteomes" id="UP000184191"/>
    </source>
</evidence>
<keyword evidence="10" id="KW-1185">Reference proteome</keyword>
<organism evidence="9 10">
    <name type="scientific">Roseovarius marisflavi</name>
    <dbReference type="NCBI Taxonomy" id="1054996"/>
    <lineage>
        <taxon>Bacteria</taxon>
        <taxon>Pseudomonadati</taxon>
        <taxon>Pseudomonadota</taxon>
        <taxon>Alphaproteobacteria</taxon>
        <taxon>Rhodobacterales</taxon>
        <taxon>Roseobacteraceae</taxon>
        <taxon>Roseovarius</taxon>
    </lineage>
</organism>
<reference evidence="10" key="1">
    <citation type="submission" date="2016-11" db="EMBL/GenBank/DDBJ databases">
        <authorList>
            <person name="Varghese N."/>
            <person name="Submissions S."/>
        </authorList>
    </citation>
    <scope>NUCLEOTIDE SEQUENCE [LARGE SCALE GENOMIC DNA]</scope>
    <source>
        <strain evidence="10">DSM 29327</strain>
    </source>
</reference>
<evidence type="ECO:0000313" key="9">
    <source>
        <dbReference type="EMBL" id="SHL64245.1"/>
    </source>
</evidence>
<accession>A0A1M7CAH3</accession>
<comment type="cofactor">
    <cofactor evidence="6">
        <name>Zn(2+)</name>
        <dbReference type="ChEBI" id="CHEBI:29105"/>
    </cofactor>
    <text evidence="6">Binds 1 zinc ion per subunit.</text>
</comment>
<keyword evidence="2" id="KW-0479">Metal-binding</keyword>
<evidence type="ECO:0000256" key="5">
    <source>
        <dbReference type="ARBA" id="ARBA00023049"/>
    </source>
</evidence>
<comment type="similarity">
    <text evidence="6">Belongs to the peptidase M48 family.</text>
</comment>
<evidence type="ECO:0000256" key="3">
    <source>
        <dbReference type="ARBA" id="ARBA00022801"/>
    </source>
</evidence>
<evidence type="ECO:0000256" key="7">
    <source>
        <dbReference type="SAM" id="MobiDB-lite"/>
    </source>
</evidence>
<dbReference type="PANTHER" id="PTHR22726:SF1">
    <property type="entry name" value="METALLOENDOPEPTIDASE OMA1, MITOCHONDRIAL"/>
    <property type="match status" value="1"/>
</dbReference>
<evidence type="ECO:0000256" key="1">
    <source>
        <dbReference type="ARBA" id="ARBA00022670"/>
    </source>
</evidence>
<dbReference type="RefSeq" id="WP_073199902.1">
    <property type="nucleotide sequence ID" value="NZ_FRBN01000024.1"/>
</dbReference>
<feature type="domain" description="Peptidase M48" evidence="8">
    <location>
        <begin position="47"/>
        <end position="231"/>
    </location>
</feature>
<keyword evidence="1 6" id="KW-0645">Protease</keyword>
<dbReference type="Pfam" id="PF01435">
    <property type="entry name" value="Peptidase_M48"/>
    <property type="match status" value="1"/>
</dbReference>
<dbReference type="Gene3D" id="3.30.2010.10">
    <property type="entry name" value="Metalloproteases ('zincins'), catalytic domain"/>
    <property type="match status" value="1"/>
</dbReference>
<sequence length="236" mass="24990">MRLIPILGLLAMAGCVSTVESGQTSRPAPAQAAQKAPSTPTRNKIQQFQSVVSTVEPVAERECRARTSGANCDFRIVVDDRKGQPANAYQTVDKSGRPILAFTLALIADVRNRDELAFVMGHEAAHHIEGHIPRQQQNAAAGAILLGGLAALTGADSTVIDQAVDIGAGVGARSYSKNFELEADALGTVITKRAGYDPVKGAAFFTQIPDPGNRFLGTHPPNSQRIETVRRVNAGL</sequence>
<dbReference type="Proteomes" id="UP000184191">
    <property type="component" value="Unassembled WGS sequence"/>
</dbReference>
<protein>
    <submittedName>
        <fullName evidence="9">Peptidase family M48</fullName>
    </submittedName>
</protein>
<dbReference type="GO" id="GO:0046872">
    <property type="term" value="F:metal ion binding"/>
    <property type="evidence" value="ECO:0007669"/>
    <property type="project" value="UniProtKB-KW"/>
</dbReference>
<dbReference type="GO" id="GO:0004222">
    <property type="term" value="F:metalloendopeptidase activity"/>
    <property type="evidence" value="ECO:0007669"/>
    <property type="project" value="InterPro"/>
</dbReference>
<dbReference type="InterPro" id="IPR001915">
    <property type="entry name" value="Peptidase_M48"/>
</dbReference>
<evidence type="ECO:0000256" key="2">
    <source>
        <dbReference type="ARBA" id="ARBA00022723"/>
    </source>
</evidence>
<dbReference type="GO" id="GO:0016020">
    <property type="term" value="C:membrane"/>
    <property type="evidence" value="ECO:0007669"/>
    <property type="project" value="TreeGrafter"/>
</dbReference>
<dbReference type="STRING" id="1054996.SAMN05444414_12414"/>
<gene>
    <name evidence="9" type="ORF">SAMN05444414_12414</name>
</gene>